<feature type="region of interest" description="Disordered" evidence="9">
    <location>
        <begin position="1129"/>
        <end position="1168"/>
    </location>
</feature>
<keyword evidence="8" id="KW-0472">Membrane</keyword>
<dbReference type="PROSITE" id="PS00330">
    <property type="entry name" value="HEMOLYSIN_CALCIUM"/>
    <property type="match status" value="14"/>
</dbReference>
<dbReference type="PANTHER" id="PTHR38340:SF1">
    <property type="entry name" value="S-LAYER PROTEIN"/>
    <property type="match status" value="1"/>
</dbReference>
<dbReference type="InterPro" id="IPR003995">
    <property type="entry name" value="RTX_toxin_determinant-A"/>
</dbReference>
<dbReference type="Gene3D" id="2.150.10.10">
    <property type="entry name" value="Serralysin-like metalloprotease, C-terminal"/>
    <property type="match status" value="13"/>
</dbReference>
<keyword evidence="6" id="KW-0106">Calcium</keyword>
<dbReference type="Pfam" id="PF05345">
    <property type="entry name" value="He_PIG"/>
    <property type="match status" value="1"/>
</dbReference>
<evidence type="ECO:0000256" key="1">
    <source>
        <dbReference type="ARBA" id="ARBA00004370"/>
    </source>
</evidence>
<evidence type="ECO:0000259" key="10">
    <source>
        <dbReference type="SMART" id="SM00736"/>
    </source>
</evidence>
<dbReference type="Pfam" id="PF06594">
    <property type="entry name" value="HCBP_related"/>
    <property type="match status" value="4"/>
</dbReference>
<feature type="region of interest" description="Disordered" evidence="9">
    <location>
        <begin position="1004"/>
        <end position="1026"/>
    </location>
</feature>
<dbReference type="PANTHER" id="PTHR38340">
    <property type="entry name" value="S-LAYER PROTEIN"/>
    <property type="match status" value="1"/>
</dbReference>
<keyword evidence="3" id="KW-0964">Secreted</keyword>
<dbReference type="InterPro" id="IPR011049">
    <property type="entry name" value="Serralysin-like_metalloprot_C"/>
</dbReference>
<evidence type="ECO:0000256" key="2">
    <source>
        <dbReference type="ARBA" id="ARBA00004613"/>
    </source>
</evidence>
<dbReference type="InterPro" id="IPR010566">
    <property type="entry name" value="Haemolys_ca-bd"/>
</dbReference>
<dbReference type="SMART" id="SM00736">
    <property type="entry name" value="CADG"/>
    <property type="match status" value="1"/>
</dbReference>
<dbReference type="PRINTS" id="PR00313">
    <property type="entry name" value="CABNDNGRPT"/>
</dbReference>
<dbReference type="InterPro" id="IPR050557">
    <property type="entry name" value="RTX_toxin/Mannuronan_C5-epim"/>
</dbReference>
<sequence>MNMIKALYQQVLQQMASESYLERARPVGTLVQLGNNYEDLDPEMTGLIRMTAVQADYFTKNYEVVSQYTNDASGFSATLTRRKTDDPDTGAKAGDYTLAFRSTEFKSQAKGGDWDRDGSGSADGEILTYGYAFGQIGRMEEYFEHLKLGQSWNGSGWVADPKLDDIKAQLAGGIPVLNLVGYSLSGNLGTVFTELHPESVKAATLFNAAGIGSQEEALSDMIAYYRAVLANPNVSEYHPGVISPDYFTMQDAIAAGAPDMNGANGNSLYTTDRHKWALRSVVEKFHPTFAPLSDANRTGLSGIADSKITQYYGHGTHGDTEYVANSGIHKRATSIFIEDQPDVSGFGGLSALQWLETIFRTAEGDFGTTHSITLIADSLAVMSAFATLDSRADLANLGNVLAASSNQRASGMVGTDGLPEKDSLENALDALRKLFLNVNDKTNPSGKPNGFGDIDARNIFYNNLDTLEKSPLFQQSAGLLTITTLASKTASDLAAQAQTSLAYRYALANLNPFVLTGDDGLYAQHNAHGELDLYDPATGSGTLTDLYLQDRAAFLTWANQANIQDKTKLTGPNGPDNWQFTDVPRNYTLDVVGWVLGQESQNPYRKVIFDGASAGWVEGGTEGDHLYGGGGDDIIKGNGGNDYLEGGQGFDELQGGAGNDILLGGADADFLTGGTGNDRLEGGAGADTYIFNSSDGQGNDILLDADGLGKIQLDGQTLTGGDSKAPNVWQKDGVTYTYIPGTTADNGTLVITSSAGNLTLQNYTKGQLGLTLPEAAPSHPTAVTLTIVGDLKPADTDAGTGGIQSGQDALGNVVVAADAAANREDTLYDSGGSDSLQGKGGNDLLIAFRGGADTLEGGDGNDFASGGTGNDWIDGGIGDDALAGGTGEDIIQGGAGNDIMFGAQVGYVRTDPVTGPVDEVRAQGTGWQVYRQNGWMIYAGLGYSADPADGNDILDGGAEHDIIWGGWGNDVIDGGEGNDSLYAGAGNDVVRGQDGVDVLYGDMDDLESSHTPDAENGNDILDGGAGDDWLFGEGGTDQLFGGDGNDHLEGDSDQVAAAWHGDDYLDGAAGNDLLNGGMGNDVLLGGTGDDQLVGDSLVTPNAGFGNDTLDGEDGNDILFGQGGDDQLFGGAGNDQLVGDGAGLDPRYDGADTLDGGDGDDNLWGNGGNDTLLGGSGTDYLDGGEGDDTLDGGAGIDNFAGGAGDDTYLNLQSGETVYDLEGNNTLLFSQALDPNQDSLSLNLDGTGLIASLGSELNLSINNAFFGTNATLRFGDGQTVDLETWAGTSLVTPVALQLGNEGGRVYGGAGADRLYGGAGNDTLTGHKGNDTLQGGAGSDVYLFAAGDGNDTIIETSGNADVLRFTEGIAPGEMKVTRVGVEDSLLLERLNANGYLTGDSVYLKSYFQSADDSARVDRIEFADGTVWTYADIQTRLLVVTEKGDYLNGYAGADVIDGLGGNDSIGGMAGDDVLQGGDGDDDVHGGLGNDILSGGAGNDRLLGYEVDSWAAINDQGSDVLYGGTGNDRMFGGQGNDIYLFGRGDGFDSLGETSNASGPSTDVLRLGAGVLPEDVTLYRLNADGMGGEDLMVVIDGSNTQIVLTEYFRAGEDSIERIEFDGGAGAVWTAADISARVQVGTQNSMAGTSADDTFIVDHELDTISESADAGIDTVLASRTFALPNDVENLTLTGVLNINATGNALDNVISGNTGDNVLAGGAGKDTLSGGMGNDTYYVDRNDSDIVVEAANGGIDTIVTSFGYILPDNVENLSCSGNYYHTPSYWFGNDLDNVITGGGNTHDDIFIGGKGADTMISSSGTFYVDNPGDKVVSGSAYIMSEIDWTLSEGQNYLHLLNGVGLPSASWARVGTGSSWGDTLIGNDGDNTLYGLNGNDTLDGGAGNDLLVGGAGSDTYLFGKGAGQDVIDNSDTSLGKADVVQLGAGIAPSGIKLSSSGSNLVLTIRGTSDTLTILNYLDNVGTPGSPVEQIKFADGGVWDVAAVMAKLAEPNHAPVLSISLPDQSVAQGVAFSYTVPPDLLTDAEDDTLTYSAMLADGSALPSWLVFNQDTLEFSGAPTDTGTVSVLVMATDTGNLSSSDVFDIVVNTGTSSADALNGGAGDDILNGLGGNDTLTGQAGNDRLDGGSGADMMYGETGNDVYVVDDSGDTIMESLDAGVDSVESSITWTLGDNLEYLTLTGNSAINGTGNVLDNALIGNSAANTLTGGAGYDWLDGGLGADTMKGGTDGDSYMVDNTGDKVIENAGEGWDTVNSSVTYTLSANVEVLTLFGSAEINATGNGLGNELYGNNAANILDGGVGADYMEGSGGNDTFIVDNSQDVVDEVENDGVDLVKASVSFVLGDNVENLTLTGTTAINGTGNALDNVLTGNGAINTLTGGAGNDRLDGKAGADKMLGGTGNDTYVVDIATDAITENASEGFDTVESSVTLTLANNVENLLLTGTSAINGTGNALDNILTGNSAVNTLTGGAGNDRLDGKGGADKMLGGTGDDTYVVDIATDVITENAGAGTDTVETGITYTLGTNVENLLLTGTSAVNGTGNTLNNVLKGNSAVNSLSGAAGNDTLEGMGGADTLTGGTGNDTYIMGRGYGLDTVVENDATAGNTDIAQFLSGIAADQIWFQHVSNNLEVSVIGTGDKLVIKDWYLGTAKHVEQFKTTDGARMLIDSNVQNLVNAMASFAPPAAGQTTLPANYQTSLAPVISANWQ</sequence>
<evidence type="ECO:0000256" key="6">
    <source>
        <dbReference type="ARBA" id="ARBA00022837"/>
    </source>
</evidence>
<evidence type="ECO:0000256" key="5">
    <source>
        <dbReference type="ARBA" id="ARBA00022737"/>
    </source>
</evidence>
<keyword evidence="12" id="KW-1185">Reference proteome</keyword>
<evidence type="ECO:0000313" key="12">
    <source>
        <dbReference type="Proteomes" id="UP000502260"/>
    </source>
</evidence>
<dbReference type="Pfam" id="PF00353">
    <property type="entry name" value="HemolysinCabind"/>
    <property type="match status" value="21"/>
</dbReference>
<evidence type="ECO:0000313" key="11">
    <source>
        <dbReference type="EMBL" id="BCB27521.1"/>
    </source>
</evidence>
<accession>A0A6F8VEC3</accession>
<feature type="domain" description="Dystroglycan-type cadherin-like" evidence="10">
    <location>
        <begin position="2006"/>
        <end position="2103"/>
    </location>
</feature>
<evidence type="ECO:0000256" key="3">
    <source>
        <dbReference type="ARBA" id="ARBA00022525"/>
    </source>
</evidence>
<gene>
    <name evidence="11" type="ORF">SKTS_24070</name>
</gene>
<dbReference type="PRINTS" id="PR01488">
    <property type="entry name" value="RTXTOXINA"/>
</dbReference>
<protein>
    <recommendedName>
        <fullName evidence="10">Dystroglycan-type cadherin-like domain-containing protein</fullName>
    </recommendedName>
</protein>
<dbReference type="SUPFAM" id="SSF51120">
    <property type="entry name" value="beta-Roll"/>
    <property type="match status" value="13"/>
</dbReference>
<dbReference type="SUPFAM" id="SSF49313">
    <property type="entry name" value="Cadherin-like"/>
    <property type="match status" value="1"/>
</dbReference>
<reference evidence="12" key="1">
    <citation type="submission" date="2020-03" db="EMBL/GenBank/DDBJ databases">
        <title>Complete genome sequence of sulfur-oxidizing bacterium skT11.</title>
        <authorList>
            <person name="Kanda M."/>
            <person name="Kojima H."/>
            <person name="Fukui M."/>
        </authorList>
    </citation>
    <scope>NUCLEOTIDE SEQUENCE [LARGE SCALE GENOMIC DNA]</scope>
    <source>
        <strain evidence="12">skT11</strain>
    </source>
</reference>
<comment type="subcellular location">
    <subcellularLocation>
        <location evidence="1">Membrane</location>
    </subcellularLocation>
    <subcellularLocation>
        <location evidence="2">Secreted</location>
    </subcellularLocation>
</comment>
<keyword evidence="5" id="KW-0677">Repeat</keyword>
<dbReference type="EMBL" id="AP022853">
    <property type="protein sequence ID" value="BCB27521.1"/>
    <property type="molecule type" value="Genomic_DNA"/>
</dbReference>
<dbReference type="GO" id="GO:0005576">
    <property type="term" value="C:extracellular region"/>
    <property type="evidence" value="ECO:0007669"/>
    <property type="project" value="UniProtKB-SubCell"/>
</dbReference>
<dbReference type="InterPro" id="IPR006644">
    <property type="entry name" value="Cadg"/>
</dbReference>
<dbReference type="InterPro" id="IPR018511">
    <property type="entry name" value="Hemolysin-typ_Ca-bd_CS"/>
</dbReference>
<dbReference type="GO" id="GO:0005509">
    <property type="term" value="F:calcium ion binding"/>
    <property type="evidence" value="ECO:0007669"/>
    <property type="project" value="InterPro"/>
</dbReference>
<dbReference type="InterPro" id="IPR001343">
    <property type="entry name" value="Hemolysn_Ca-bd"/>
</dbReference>
<keyword evidence="7" id="KW-0843">Virulence</keyword>
<evidence type="ECO:0000256" key="8">
    <source>
        <dbReference type="ARBA" id="ARBA00023136"/>
    </source>
</evidence>
<dbReference type="Proteomes" id="UP000502260">
    <property type="component" value="Chromosome"/>
</dbReference>
<proteinExistence type="predicted"/>
<evidence type="ECO:0000256" key="9">
    <source>
        <dbReference type="SAM" id="MobiDB-lite"/>
    </source>
</evidence>
<dbReference type="InterPro" id="IPR013783">
    <property type="entry name" value="Ig-like_fold"/>
</dbReference>
<dbReference type="GO" id="GO:0016020">
    <property type="term" value="C:membrane"/>
    <property type="evidence" value="ECO:0007669"/>
    <property type="project" value="UniProtKB-SubCell"/>
</dbReference>
<dbReference type="InterPro" id="IPR015919">
    <property type="entry name" value="Cadherin-like_sf"/>
</dbReference>
<evidence type="ECO:0000256" key="4">
    <source>
        <dbReference type="ARBA" id="ARBA00022656"/>
    </source>
</evidence>
<dbReference type="GO" id="GO:0090729">
    <property type="term" value="F:toxin activity"/>
    <property type="evidence" value="ECO:0007669"/>
    <property type="project" value="UniProtKB-KW"/>
</dbReference>
<name>A0A6F8VEC3_9PROT</name>
<organism evidence="11 12">
    <name type="scientific">Sulfurimicrobium lacus</name>
    <dbReference type="NCBI Taxonomy" id="2715678"/>
    <lineage>
        <taxon>Bacteria</taxon>
        <taxon>Pseudomonadati</taxon>
        <taxon>Pseudomonadota</taxon>
        <taxon>Betaproteobacteria</taxon>
        <taxon>Nitrosomonadales</taxon>
        <taxon>Sulfuricellaceae</taxon>
        <taxon>Sulfurimicrobium</taxon>
    </lineage>
</organism>
<dbReference type="KEGG" id="slac:SKTS_24070"/>
<dbReference type="Gene3D" id="2.60.40.10">
    <property type="entry name" value="Immunoglobulins"/>
    <property type="match status" value="1"/>
</dbReference>
<keyword evidence="4" id="KW-0800">Toxin</keyword>
<evidence type="ECO:0000256" key="7">
    <source>
        <dbReference type="ARBA" id="ARBA00023026"/>
    </source>
</evidence>